<comment type="caution">
    <text evidence="1">The sequence shown here is derived from an EMBL/GenBank/DDBJ whole genome shotgun (WGS) entry which is preliminary data.</text>
</comment>
<evidence type="ECO:0000313" key="1">
    <source>
        <dbReference type="EMBL" id="CAG4936412.1"/>
    </source>
</evidence>
<sequence>MDSDKPRTRLRTENSKQLPMAIECSKTNKIFPLRFCMSCPTVDTSTEHAVTPEKLSHLKTRHVSLFTKLNTKHTSVTFLNNYPSNLMTSCVPQVACWRSYSKCCSPCSFPSCCGCLPPPCNEPPRCIQCMTGYYYYPYGYWFCGPYHVGGTCCPVGPSGICPPQSKCCPTAACVCPAAAAVVTQAVKACAKTKPISDQPFESPISEQKPQRLKNKTIKPESGVRKAIRPDLSKAIPIPLSTDANEKSSPKSAVENKQIHSTTYSSLCCSPCGFKGPLENPVNSVKADFNQMKVNYHSISGRFNSRLGYANYRAPINKRDITVHQKRCRYTGVMRPHTLLGNGKNDCHGIRLETYTRPQAVHETFNPYEL</sequence>
<dbReference type="Proteomes" id="UP000691718">
    <property type="component" value="Unassembled WGS sequence"/>
</dbReference>
<dbReference type="AlphaFoldDB" id="A0A8S3W1W9"/>
<name>A0A8S3W1W9_PARAO</name>
<dbReference type="EMBL" id="CAJQZP010000080">
    <property type="protein sequence ID" value="CAG4936412.1"/>
    <property type="molecule type" value="Genomic_DNA"/>
</dbReference>
<proteinExistence type="predicted"/>
<gene>
    <name evidence="1" type="ORF">PAPOLLO_LOCUS1186</name>
</gene>
<keyword evidence="2" id="KW-1185">Reference proteome</keyword>
<protein>
    <submittedName>
        <fullName evidence="1">(apollo) hypothetical protein</fullName>
    </submittedName>
</protein>
<reference evidence="1" key="1">
    <citation type="submission" date="2021-04" db="EMBL/GenBank/DDBJ databases">
        <authorList>
            <person name="Tunstrom K."/>
        </authorList>
    </citation>
    <scope>NUCLEOTIDE SEQUENCE</scope>
</reference>
<accession>A0A8S3W1W9</accession>
<evidence type="ECO:0000313" key="2">
    <source>
        <dbReference type="Proteomes" id="UP000691718"/>
    </source>
</evidence>
<organism evidence="1 2">
    <name type="scientific">Parnassius apollo</name>
    <name type="common">Apollo butterfly</name>
    <name type="synonym">Papilio apollo</name>
    <dbReference type="NCBI Taxonomy" id="110799"/>
    <lineage>
        <taxon>Eukaryota</taxon>
        <taxon>Metazoa</taxon>
        <taxon>Ecdysozoa</taxon>
        <taxon>Arthropoda</taxon>
        <taxon>Hexapoda</taxon>
        <taxon>Insecta</taxon>
        <taxon>Pterygota</taxon>
        <taxon>Neoptera</taxon>
        <taxon>Endopterygota</taxon>
        <taxon>Lepidoptera</taxon>
        <taxon>Glossata</taxon>
        <taxon>Ditrysia</taxon>
        <taxon>Papilionoidea</taxon>
        <taxon>Papilionidae</taxon>
        <taxon>Parnassiinae</taxon>
        <taxon>Parnassini</taxon>
        <taxon>Parnassius</taxon>
        <taxon>Parnassius</taxon>
    </lineage>
</organism>